<evidence type="ECO:0000256" key="3">
    <source>
        <dbReference type="ARBA" id="ARBA00012895"/>
    </source>
</evidence>
<dbReference type="SUPFAM" id="SSF101904">
    <property type="entry name" value="GyrA/ParC C-terminal domain-like"/>
    <property type="match status" value="1"/>
</dbReference>
<keyword evidence="6 7" id="KW-0413">Isomerase</keyword>
<dbReference type="GO" id="GO:0009330">
    <property type="term" value="C:DNA topoisomerase type II (double strand cut, ATP-hydrolyzing) complex"/>
    <property type="evidence" value="ECO:0007669"/>
    <property type="project" value="TreeGrafter"/>
</dbReference>
<evidence type="ECO:0000256" key="7">
    <source>
        <dbReference type="PROSITE-ProRule" id="PRU01384"/>
    </source>
</evidence>
<comment type="catalytic activity">
    <reaction evidence="1 7">
        <text>ATP-dependent breakage, passage and rejoining of double-stranded DNA.</text>
        <dbReference type="EC" id="5.6.2.2"/>
    </reaction>
</comment>
<dbReference type="GO" id="GO:0005524">
    <property type="term" value="F:ATP binding"/>
    <property type="evidence" value="ECO:0007669"/>
    <property type="project" value="InterPro"/>
</dbReference>
<dbReference type="Pfam" id="PF00521">
    <property type="entry name" value="DNA_topoisoIV"/>
    <property type="match status" value="1"/>
</dbReference>
<evidence type="ECO:0000256" key="1">
    <source>
        <dbReference type="ARBA" id="ARBA00000185"/>
    </source>
</evidence>
<keyword evidence="5 7" id="KW-0238">DNA-binding</keyword>
<dbReference type="GO" id="GO:0034335">
    <property type="term" value="F:DNA negative supercoiling activity"/>
    <property type="evidence" value="ECO:0007669"/>
    <property type="project" value="UniProtKB-ARBA"/>
</dbReference>
<dbReference type="InterPro" id="IPR013760">
    <property type="entry name" value="Topo_IIA-like_dom_sf"/>
</dbReference>
<dbReference type="EMBL" id="AGWL01000001">
    <property type="protein sequence ID" value="EKU95960.1"/>
    <property type="molecule type" value="Genomic_DNA"/>
</dbReference>
<keyword evidence="8" id="KW-0175">Coiled coil</keyword>
<dbReference type="InterPro" id="IPR050220">
    <property type="entry name" value="Type_II_DNA_Topoisomerases"/>
</dbReference>
<evidence type="ECO:0000256" key="9">
    <source>
        <dbReference type="SAM" id="MobiDB-lite"/>
    </source>
</evidence>
<dbReference type="FunFam" id="1.10.268.10:FF:000001">
    <property type="entry name" value="DNA gyrase subunit A"/>
    <property type="match status" value="1"/>
</dbReference>
<dbReference type="InterPro" id="IPR035516">
    <property type="entry name" value="Gyrase/topoIV_suA_C"/>
</dbReference>
<dbReference type="HOGENOM" id="CLU_002977_6_1_11"/>
<evidence type="ECO:0000256" key="4">
    <source>
        <dbReference type="ARBA" id="ARBA00023029"/>
    </source>
</evidence>
<evidence type="ECO:0000313" key="12">
    <source>
        <dbReference type="Proteomes" id="UP000009888"/>
    </source>
</evidence>
<evidence type="ECO:0000256" key="2">
    <source>
        <dbReference type="ARBA" id="ARBA00008263"/>
    </source>
</evidence>
<gene>
    <name evidence="11" type="ORF">HMPREF9233_00048</name>
</gene>
<keyword evidence="4 7" id="KW-0799">Topoisomerase</keyword>
<dbReference type="GO" id="GO:0006265">
    <property type="term" value="P:DNA topological change"/>
    <property type="evidence" value="ECO:0007669"/>
    <property type="project" value="UniProtKB-UniRule"/>
</dbReference>
<accession>K9F3D9</accession>
<evidence type="ECO:0000256" key="8">
    <source>
        <dbReference type="SAM" id="Coils"/>
    </source>
</evidence>
<name>K9F3D9_9ACTO</name>
<dbReference type="STRING" id="202789.GCA_001457435_00117"/>
<dbReference type="Pfam" id="PF03989">
    <property type="entry name" value="DNA_gyraseA_C"/>
    <property type="match status" value="2"/>
</dbReference>
<dbReference type="PATRIC" id="fig|883066.3.peg.51"/>
<dbReference type="GO" id="GO:0005737">
    <property type="term" value="C:cytoplasm"/>
    <property type="evidence" value="ECO:0007669"/>
    <property type="project" value="TreeGrafter"/>
</dbReference>
<keyword evidence="12" id="KW-1185">Reference proteome</keyword>
<dbReference type="Gene3D" id="1.10.268.10">
    <property type="entry name" value="Topoisomerase, domain 3"/>
    <property type="match status" value="1"/>
</dbReference>
<protein>
    <recommendedName>
        <fullName evidence="3">DNA topoisomerase (ATP-hydrolyzing)</fullName>
        <ecNumber evidence="3">5.6.2.2</ecNumber>
    </recommendedName>
</protein>
<feature type="region of interest" description="Disordered" evidence="9">
    <location>
        <begin position="614"/>
        <end position="640"/>
    </location>
</feature>
<dbReference type="NCBIfam" id="NF004044">
    <property type="entry name" value="PRK05561.1"/>
    <property type="match status" value="1"/>
</dbReference>
<comment type="similarity">
    <text evidence="2">Belongs to the type II topoisomerase GyrA/ParC subunit family.</text>
</comment>
<reference evidence="11 12" key="1">
    <citation type="submission" date="2012-09" db="EMBL/GenBank/DDBJ databases">
        <title>The Genome Sequence of Actinobaculum massiliae ACS-171-V-COL2.</title>
        <authorList>
            <consortium name="The Broad Institute Genome Sequencing Platform"/>
            <person name="Earl A."/>
            <person name="Ward D."/>
            <person name="Feldgarden M."/>
            <person name="Gevers D."/>
            <person name="Saerens B."/>
            <person name="Vaneechoutte M."/>
            <person name="Walker B."/>
            <person name="Young S.K."/>
            <person name="Zeng Q."/>
            <person name="Gargeya S."/>
            <person name="Fitzgerald M."/>
            <person name="Haas B."/>
            <person name="Abouelleil A."/>
            <person name="Alvarado L."/>
            <person name="Arachchi H.M."/>
            <person name="Berlin A."/>
            <person name="Chapman S.B."/>
            <person name="Goldberg J."/>
            <person name="Griggs A."/>
            <person name="Gujja S."/>
            <person name="Hansen M."/>
            <person name="Howarth C."/>
            <person name="Imamovic A."/>
            <person name="Larimer J."/>
            <person name="McCowen C."/>
            <person name="Montmayeur A."/>
            <person name="Murphy C."/>
            <person name="Neiman D."/>
            <person name="Pearson M."/>
            <person name="Priest M."/>
            <person name="Roberts A."/>
            <person name="Saif S."/>
            <person name="Shea T."/>
            <person name="Sisk P."/>
            <person name="Sykes S."/>
            <person name="Wortman J."/>
            <person name="Nusbaum C."/>
            <person name="Birren B."/>
        </authorList>
    </citation>
    <scope>NUCLEOTIDE SEQUENCE [LARGE SCALE GENOMIC DNA]</scope>
    <source>
        <strain evidence="12">ACS-171-V-Col2</strain>
    </source>
</reference>
<evidence type="ECO:0000256" key="5">
    <source>
        <dbReference type="ARBA" id="ARBA00023125"/>
    </source>
</evidence>
<dbReference type="CDD" id="cd00187">
    <property type="entry name" value="TOP4c"/>
    <property type="match status" value="1"/>
</dbReference>
<feature type="compositionally biased region" description="Acidic residues" evidence="9">
    <location>
        <begin position="617"/>
        <end position="626"/>
    </location>
</feature>
<dbReference type="eggNOG" id="COG0188">
    <property type="taxonomic scope" value="Bacteria"/>
</dbReference>
<dbReference type="InterPro" id="IPR013758">
    <property type="entry name" value="Topo_IIA_A/C_ab"/>
</dbReference>
<comment type="caution">
    <text evidence="11">The sequence shown here is derived from an EMBL/GenBank/DDBJ whole genome shotgun (WGS) entry which is preliminary data.</text>
</comment>
<evidence type="ECO:0000313" key="11">
    <source>
        <dbReference type="EMBL" id="EKU95960.1"/>
    </source>
</evidence>
<dbReference type="InterPro" id="IPR006691">
    <property type="entry name" value="GyrA/parC_rep"/>
</dbReference>
<feature type="coiled-coil region" evidence="8">
    <location>
        <begin position="441"/>
        <end position="471"/>
    </location>
</feature>
<dbReference type="GO" id="GO:0003677">
    <property type="term" value="F:DNA binding"/>
    <property type="evidence" value="ECO:0007669"/>
    <property type="project" value="UniProtKB-UniRule"/>
</dbReference>
<evidence type="ECO:0000256" key="6">
    <source>
        <dbReference type="ARBA" id="ARBA00023235"/>
    </source>
</evidence>
<dbReference type="RefSeq" id="WP_007000266.1">
    <property type="nucleotide sequence ID" value="NZ_JH992955.1"/>
</dbReference>
<dbReference type="Gene3D" id="3.30.1360.40">
    <property type="match status" value="1"/>
</dbReference>
<dbReference type="Gene3D" id="2.120.10.90">
    <property type="entry name" value="DNA gyrase/topoisomerase IV, subunit A, C-terminal"/>
    <property type="match status" value="1"/>
</dbReference>
<dbReference type="Proteomes" id="UP000009888">
    <property type="component" value="Unassembled WGS sequence"/>
</dbReference>
<dbReference type="Gene3D" id="3.90.199.10">
    <property type="entry name" value="Topoisomerase II, domain 5"/>
    <property type="match status" value="1"/>
</dbReference>
<dbReference type="SMART" id="SM00434">
    <property type="entry name" value="TOP4c"/>
    <property type="match status" value="1"/>
</dbReference>
<dbReference type="EC" id="5.6.2.2" evidence="3"/>
<dbReference type="PANTHER" id="PTHR43493:SF5">
    <property type="entry name" value="DNA GYRASE SUBUNIT A, CHLOROPLASTIC_MITOCHONDRIAL"/>
    <property type="match status" value="1"/>
</dbReference>
<dbReference type="InterPro" id="IPR002205">
    <property type="entry name" value="Topo_IIA_dom_A"/>
</dbReference>
<dbReference type="FunFam" id="3.30.1360.40:FF:000002">
    <property type="entry name" value="DNA gyrase subunit A"/>
    <property type="match status" value="1"/>
</dbReference>
<evidence type="ECO:0000259" key="10">
    <source>
        <dbReference type="PROSITE" id="PS52040"/>
    </source>
</evidence>
<proteinExistence type="inferred from homology"/>
<dbReference type="SUPFAM" id="SSF56719">
    <property type="entry name" value="Type II DNA topoisomerase"/>
    <property type="match status" value="1"/>
</dbReference>
<sequence>MAQTGTTHPKEHVVEVNVSDEMRSSFLEYSYSVIYARALPDARDGLKPVQRRILFQMGQMGLRPDKGHVKSSRVVGDVMGKLHPHGDTAIYDAMVRLAQPFTMRLPLVDGHGNFGSLDDGPAASRYTEARLAPAALAMLAGLDENTVDMVPNYDNTLRQPSVLPSAIPNLLVNGSSGIAVGMATNMPPHNLVEVVQGAQYLLKHPQATLDELMRFIPGPDLPEGGKIVGLDGIREAYETGRGTFRTRATAKIEKVSARKKGIIFTELPYLVGPEKVIDKLKTAVQSKKVKGVSNVQNLTDRHHGTRLVVEVKNGFNPEAVLAQLYKHTPLEDSFGINNVALVGGQPQTLGLRQLLQVFIDHRLEVVRRRSEHRLGKARDDLHLTEGLLIAVLNIDEVIAVIRSSDDTPQAKERLMAVFDLSEQQAEYILELRLRRLTKYSQIELEERKSELEEKIRELEEILASRDRLEAVVSDEMAEVAREYGTPRRTILLESDGSETLAADVPLEVADEPTWVMLSGTGLLARTTSGEVPARSGPRAPHDAVTSMGLTTARGQIGLVTSHGRVVSVDVLTIPAVPDAAGLPALAGGSRAHELAGLEKDEKALAIVTFASTGNDSAETEETGDADADGKTAPKAGPSEPGLLTLLTAAGKIKRLSEPLPAGRVSTDVITLADGDSVVGAGFSRDTDQIVIVSSDAQLLRFEASLVRAQRRAGQGIAGINMASDARAIALGIAPGDDVSGAYVVTIAGSADALPGTVPGSAKVTPLDRFPAKGRATMGVRAQRFLKGEDELQLAYIGPEPLRAITPAGQPAALPEVDERRDASGTALDVTVHAIGI</sequence>
<organism evidence="11 12">
    <name type="scientific">Actinobaculum massiliense ACS-171-V-Col2</name>
    <dbReference type="NCBI Taxonomy" id="883066"/>
    <lineage>
        <taxon>Bacteria</taxon>
        <taxon>Bacillati</taxon>
        <taxon>Actinomycetota</taxon>
        <taxon>Actinomycetes</taxon>
        <taxon>Actinomycetales</taxon>
        <taxon>Actinomycetaceae</taxon>
        <taxon>Actinobaculum</taxon>
    </lineage>
</organism>
<dbReference type="InterPro" id="IPR013757">
    <property type="entry name" value="Topo_IIA_A_a_sf"/>
</dbReference>
<dbReference type="AlphaFoldDB" id="K9F3D9"/>
<feature type="domain" description="Topo IIA-type catalytic" evidence="10">
    <location>
        <begin position="39"/>
        <end position="504"/>
    </location>
</feature>
<dbReference type="PANTHER" id="PTHR43493">
    <property type="entry name" value="DNA GYRASE/TOPOISOMERASE SUBUNIT A"/>
    <property type="match status" value="1"/>
</dbReference>
<feature type="active site" description="O-(5'-phospho-DNA)-tyrosine intermediate" evidence="7">
    <location>
        <position position="126"/>
    </location>
</feature>
<dbReference type="PROSITE" id="PS52040">
    <property type="entry name" value="TOPO_IIA"/>
    <property type="match status" value="1"/>
</dbReference>